<evidence type="ECO:0000256" key="5">
    <source>
        <dbReference type="ARBA" id="ARBA00023014"/>
    </source>
</evidence>
<dbReference type="Pfam" id="PF04055">
    <property type="entry name" value="Radical_SAM"/>
    <property type="match status" value="1"/>
</dbReference>
<reference evidence="7 8" key="1">
    <citation type="journal article" date="2016" name="Nat. Commun.">
        <title>Thousands of microbial genomes shed light on interconnected biogeochemical processes in an aquifer system.</title>
        <authorList>
            <person name="Anantharaman K."/>
            <person name="Brown C.T."/>
            <person name="Hug L.A."/>
            <person name="Sharon I."/>
            <person name="Castelle C.J."/>
            <person name="Probst A.J."/>
            <person name="Thomas B.C."/>
            <person name="Singh A."/>
            <person name="Wilkins M.J."/>
            <person name="Karaoz U."/>
            <person name="Brodie E.L."/>
            <person name="Williams K.H."/>
            <person name="Hubbard S.S."/>
            <person name="Banfield J.F."/>
        </authorList>
    </citation>
    <scope>NUCLEOTIDE SEQUENCE [LARGE SCALE GENOMIC DNA]</scope>
</reference>
<dbReference type="GO" id="GO:0003824">
    <property type="term" value="F:catalytic activity"/>
    <property type="evidence" value="ECO:0007669"/>
    <property type="project" value="InterPro"/>
</dbReference>
<proteinExistence type="predicted"/>
<keyword evidence="5" id="KW-0411">Iron-sulfur</keyword>
<organism evidence="7 8">
    <name type="scientific">Candidatus Falkowbacteria bacterium RIFCSPLOWO2_12_FULL_45_13</name>
    <dbReference type="NCBI Taxonomy" id="1797991"/>
    <lineage>
        <taxon>Bacteria</taxon>
        <taxon>Candidatus Falkowiibacteriota</taxon>
    </lineage>
</organism>
<dbReference type="SFLD" id="SFLDG01082">
    <property type="entry name" value="B12-binding_domain_containing"/>
    <property type="match status" value="1"/>
</dbReference>
<dbReference type="SFLD" id="SFLDS00029">
    <property type="entry name" value="Radical_SAM"/>
    <property type="match status" value="1"/>
</dbReference>
<dbReference type="GO" id="GO:0051536">
    <property type="term" value="F:iron-sulfur cluster binding"/>
    <property type="evidence" value="ECO:0007669"/>
    <property type="project" value="UniProtKB-KW"/>
</dbReference>
<dbReference type="Gene3D" id="3.80.30.20">
    <property type="entry name" value="tm_1862 like domain"/>
    <property type="match status" value="1"/>
</dbReference>
<dbReference type="SUPFAM" id="SSF102114">
    <property type="entry name" value="Radical SAM enzymes"/>
    <property type="match status" value="1"/>
</dbReference>
<dbReference type="EMBL" id="MFFY01000035">
    <property type="protein sequence ID" value="OGF30831.1"/>
    <property type="molecule type" value="Genomic_DNA"/>
</dbReference>
<dbReference type="SMART" id="SM00729">
    <property type="entry name" value="Elp3"/>
    <property type="match status" value="1"/>
</dbReference>
<evidence type="ECO:0000256" key="2">
    <source>
        <dbReference type="ARBA" id="ARBA00022691"/>
    </source>
</evidence>
<accession>A0A1F5SX80</accession>
<keyword evidence="3" id="KW-0479">Metal-binding</keyword>
<evidence type="ECO:0000256" key="3">
    <source>
        <dbReference type="ARBA" id="ARBA00022723"/>
    </source>
</evidence>
<comment type="caution">
    <text evidence="7">The sequence shown here is derived from an EMBL/GenBank/DDBJ whole genome shotgun (WGS) entry which is preliminary data.</text>
</comment>
<dbReference type="Pfam" id="PF02310">
    <property type="entry name" value="B12-binding"/>
    <property type="match status" value="1"/>
</dbReference>
<dbReference type="Proteomes" id="UP000176915">
    <property type="component" value="Unassembled WGS sequence"/>
</dbReference>
<evidence type="ECO:0000256" key="1">
    <source>
        <dbReference type="ARBA" id="ARBA00001966"/>
    </source>
</evidence>
<dbReference type="InterPro" id="IPR006638">
    <property type="entry name" value="Elp3/MiaA/NifB-like_rSAM"/>
</dbReference>
<gene>
    <name evidence="7" type="ORF">A3H09_00790</name>
</gene>
<keyword evidence="2" id="KW-0949">S-adenosyl-L-methionine</keyword>
<dbReference type="PROSITE" id="PS51918">
    <property type="entry name" value="RADICAL_SAM"/>
    <property type="match status" value="1"/>
</dbReference>
<dbReference type="Gene3D" id="3.40.50.280">
    <property type="entry name" value="Cobalamin-binding domain"/>
    <property type="match status" value="1"/>
</dbReference>
<dbReference type="CDD" id="cd01335">
    <property type="entry name" value="Radical_SAM"/>
    <property type="match status" value="1"/>
</dbReference>
<dbReference type="GO" id="GO:0031419">
    <property type="term" value="F:cobalamin binding"/>
    <property type="evidence" value="ECO:0007669"/>
    <property type="project" value="InterPro"/>
</dbReference>
<comment type="cofactor">
    <cofactor evidence="1">
        <name>[4Fe-4S] cluster</name>
        <dbReference type="ChEBI" id="CHEBI:49883"/>
    </cofactor>
</comment>
<dbReference type="InterPro" id="IPR006158">
    <property type="entry name" value="Cobalamin-bd"/>
</dbReference>
<dbReference type="AlphaFoldDB" id="A0A1F5SX80"/>
<dbReference type="InterPro" id="IPR051198">
    <property type="entry name" value="BchE-like"/>
</dbReference>
<evidence type="ECO:0000256" key="4">
    <source>
        <dbReference type="ARBA" id="ARBA00023004"/>
    </source>
</evidence>
<dbReference type="InterPro" id="IPR058240">
    <property type="entry name" value="rSAM_sf"/>
</dbReference>
<dbReference type="GO" id="GO:0046872">
    <property type="term" value="F:metal ion binding"/>
    <property type="evidence" value="ECO:0007669"/>
    <property type="project" value="UniProtKB-KW"/>
</dbReference>
<evidence type="ECO:0000259" key="6">
    <source>
        <dbReference type="PROSITE" id="PS51918"/>
    </source>
</evidence>
<keyword evidence="4" id="KW-0408">Iron</keyword>
<protein>
    <submittedName>
        <fullName evidence="7">Radical SAM protein</fullName>
    </submittedName>
</protein>
<dbReference type="InterPro" id="IPR007197">
    <property type="entry name" value="rSAM"/>
</dbReference>
<feature type="domain" description="Radical SAM core" evidence="6">
    <location>
        <begin position="135"/>
        <end position="372"/>
    </location>
</feature>
<dbReference type="PANTHER" id="PTHR43409">
    <property type="entry name" value="ANAEROBIC MAGNESIUM-PROTOPORPHYRIN IX MONOMETHYL ESTER CYCLASE-RELATED"/>
    <property type="match status" value="1"/>
</dbReference>
<name>A0A1F5SX80_9BACT</name>
<evidence type="ECO:0000313" key="7">
    <source>
        <dbReference type="EMBL" id="OGF30831.1"/>
    </source>
</evidence>
<dbReference type="InterPro" id="IPR023404">
    <property type="entry name" value="rSAM_horseshoe"/>
</dbReference>
<evidence type="ECO:0000313" key="8">
    <source>
        <dbReference type="Proteomes" id="UP000176915"/>
    </source>
</evidence>
<sequence length="436" mass="49831">MKSIDILLAYPKPTQDSPVELLPLSILFPGALFEKQGLTVEYFDERFDADELLIDLIKQSKEIGVSAFTGYQTGRAARILKLAKNIKPDIIAGVGGHHARLLPEQVLAEPFVDKVWTDRVYGEDLFPYNEHTRKHFERTDMQYFTSRGCPFSCRFCALSSPWEPKDMDQVSRELRIIHQDIGFKDISFSDPNIVHGVYKCGDKMVTMDRVERINQLGKIMNDLGIKWDGNIRANYITPELVAALAKSKCYSLEIGCESGNDFFLKNIIRKGEGVETIKNAAKMFRGSGVSVMYSFMAQMPRETKDQLNDTLDMIDWLVENDPAARVSIFNYAPYPGTPMYLDAVNGVDGYPKFTPPTTMEGWGNLKLMISPLYWITGLCFRQDNSRKNFPGDDWKLIEPYIKLARKKWQARDIENFPSEEMEKLIAIQLEKNKVKN</sequence>